<comment type="similarity">
    <text evidence="1">Belongs to the universal stress protein A family.</text>
</comment>
<feature type="domain" description="UspA" evidence="2">
    <location>
        <begin position="2"/>
        <end position="122"/>
    </location>
</feature>
<evidence type="ECO:0000313" key="3">
    <source>
        <dbReference type="EMBL" id="TYL38409.1"/>
    </source>
</evidence>
<organism evidence="3 4">
    <name type="scientific">Natronococcus pandeyae</name>
    <dbReference type="NCBI Taxonomy" id="2055836"/>
    <lineage>
        <taxon>Archaea</taxon>
        <taxon>Methanobacteriati</taxon>
        <taxon>Methanobacteriota</taxon>
        <taxon>Stenosarchaea group</taxon>
        <taxon>Halobacteria</taxon>
        <taxon>Halobacteriales</taxon>
        <taxon>Natrialbaceae</taxon>
        <taxon>Natronococcus</taxon>
    </lineage>
</organism>
<dbReference type="AlphaFoldDB" id="A0A8J8TS58"/>
<evidence type="ECO:0000259" key="2">
    <source>
        <dbReference type="Pfam" id="PF00582"/>
    </source>
</evidence>
<dbReference type="PANTHER" id="PTHR46268">
    <property type="entry name" value="STRESS RESPONSE PROTEIN NHAX"/>
    <property type="match status" value="1"/>
</dbReference>
<keyword evidence="4" id="KW-1185">Reference proteome</keyword>
<protein>
    <submittedName>
        <fullName evidence="3">Universal stress protein</fullName>
    </submittedName>
</protein>
<evidence type="ECO:0000256" key="1">
    <source>
        <dbReference type="ARBA" id="ARBA00008791"/>
    </source>
</evidence>
<dbReference type="SUPFAM" id="SSF52402">
    <property type="entry name" value="Adenine nucleotide alpha hydrolases-like"/>
    <property type="match status" value="1"/>
</dbReference>
<dbReference type="InterPro" id="IPR006016">
    <property type="entry name" value="UspA"/>
</dbReference>
<proteinExistence type="inferred from homology"/>
<comment type="caution">
    <text evidence="3">The sequence shown here is derived from an EMBL/GenBank/DDBJ whole genome shotgun (WGS) entry which is preliminary data.</text>
</comment>
<accession>A0A8J8TS58</accession>
<evidence type="ECO:0000313" key="4">
    <source>
        <dbReference type="Proteomes" id="UP000766904"/>
    </source>
</evidence>
<dbReference type="Pfam" id="PF00582">
    <property type="entry name" value="Usp"/>
    <property type="match status" value="1"/>
</dbReference>
<gene>
    <name evidence="3" type="ORF">CV102_11400</name>
</gene>
<dbReference type="Proteomes" id="UP000766904">
    <property type="component" value="Unassembled WGS sequence"/>
</dbReference>
<sequence>MNVLLGLAGSDESVTALRHTIERTEQADDDLTVAVVEKSETDRTQEEMYRQAEKLLAEAGLDARIERLEGDPGSSLVDYAEQGEFDQLVIGGGTQSPMGKIQLGSVTEFVLLNAPTTVKLVR</sequence>
<dbReference type="RefSeq" id="WP_148858107.1">
    <property type="nucleotide sequence ID" value="NZ_PHNJ01000005.1"/>
</dbReference>
<dbReference type="InterPro" id="IPR014729">
    <property type="entry name" value="Rossmann-like_a/b/a_fold"/>
</dbReference>
<dbReference type="EMBL" id="PHNJ01000005">
    <property type="protein sequence ID" value="TYL38409.1"/>
    <property type="molecule type" value="Genomic_DNA"/>
</dbReference>
<name>A0A8J8TS58_9EURY</name>
<dbReference type="CDD" id="cd00293">
    <property type="entry name" value="USP-like"/>
    <property type="match status" value="1"/>
</dbReference>
<dbReference type="OrthoDB" id="213488at2157"/>
<reference evidence="3" key="1">
    <citation type="submission" date="2017-11" db="EMBL/GenBank/DDBJ databases">
        <authorList>
            <person name="Kajale S.C."/>
            <person name="Sharma A."/>
        </authorList>
    </citation>
    <scope>NUCLEOTIDE SEQUENCE</scope>
    <source>
        <strain evidence="3">LS1_42</strain>
    </source>
</reference>
<dbReference type="Gene3D" id="3.40.50.620">
    <property type="entry name" value="HUPs"/>
    <property type="match status" value="1"/>
</dbReference>
<dbReference type="PANTHER" id="PTHR46268:SF6">
    <property type="entry name" value="UNIVERSAL STRESS PROTEIN UP12"/>
    <property type="match status" value="1"/>
</dbReference>